<gene>
    <name evidence="2" type="ORF">IOE58_07705</name>
</gene>
<dbReference type="EMBL" id="JADEYR010000006">
    <property type="protein sequence ID" value="MBE9404077.1"/>
    <property type="molecule type" value="Genomic_DNA"/>
</dbReference>
<evidence type="ECO:0008006" key="4">
    <source>
        <dbReference type="Google" id="ProtNLM"/>
    </source>
</evidence>
<evidence type="ECO:0000313" key="3">
    <source>
        <dbReference type="Proteomes" id="UP000644727"/>
    </source>
</evidence>
<sequence length="192" mass="21101">MPRPDAPFYVGTTRPGSVGWTRIAVTLLAGVVLVVVMATRPQPLAPVLLVSAAIVFAGLALWTWMCQWTRFIVDEHGVAVSLGGFWPRPPWPLQDFRTVQLREIPPSTIGVTVGGYGWRRGRVMAARPADLRPVGRGKIFTTVDVQRRSRILVTRAGTMVEIVGRGESDYLFSPTDPIATAEAVEQAIRARR</sequence>
<keyword evidence="1" id="KW-0472">Membrane</keyword>
<protein>
    <recommendedName>
        <fullName evidence="4">Bacterial Pleckstrin homology domain-containing protein</fullName>
    </recommendedName>
</protein>
<reference evidence="2 3" key="1">
    <citation type="submission" date="2020-10" db="EMBL/GenBank/DDBJ databases">
        <title>Draft genome and description of Brachybacterium epidermidis sp nov.</title>
        <authorList>
            <person name="Boxberger M."/>
            <person name="La Scola B."/>
        </authorList>
    </citation>
    <scope>NUCLEOTIDE SEQUENCE [LARGE SCALE GENOMIC DNA]</scope>
    <source>
        <strain evidence="2 3">Marseille-Q2903</strain>
    </source>
</reference>
<accession>A0ABR9W0W8</accession>
<comment type="caution">
    <text evidence="2">The sequence shown here is derived from an EMBL/GenBank/DDBJ whole genome shotgun (WGS) entry which is preliminary data.</text>
</comment>
<dbReference type="Proteomes" id="UP000644727">
    <property type="component" value="Unassembled WGS sequence"/>
</dbReference>
<dbReference type="RefSeq" id="WP_193865824.1">
    <property type="nucleotide sequence ID" value="NZ_JADEYR010000006.1"/>
</dbReference>
<evidence type="ECO:0000256" key="1">
    <source>
        <dbReference type="SAM" id="Phobius"/>
    </source>
</evidence>
<proteinExistence type="predicted"/>
<evidence type="ECO:0000313" key="2">
    <source>
        <dbReference type="EMBL" id="MBE9404077.1"/>
    </source>
</evidence>
<keyword evidence="1" id="KW-1133">Transmembrane helix</keyword>
<organism evidence="2 3">
    <name type="scientific">Brachybacterium epidermidis</name>
    <dbReference type="NCBI Taxonomy" id="2781983"/>
    <lineage>
        <taxon>Bacteria</taxon>
        <taxon>Bacillati</taxon>
        <taxon>Actinomycetota</taxon>
        <taxon>Actinomycetes</taxon>
        <taxon>Micrococcales</taxon>
        <taxon>Dermabacteraceae</taxon>
        <taxon>Brachybacterium</taxon>
    </lineage>
</organism>
<feature type="transmembrane region" description="Helical" evidence="1">
    <location>
        <begin position="45"/>
        <end position="65"/>
    </location>
</feature>
<name>A0ABR9W0W8_9MICO</name>
<feature type="transmembrane region" description="Helical" evidence="1">
    <location>
        <begin position="20"/>
        <end position="38"/>
    </location>
</feature>
<keyword evidence="3" id="KW-1185">Reference proteome</keyword>
<keyword evidence="1" id="KW-0812">Transmembrane</keyword>